<proteinExistence type="predicted"/>
<dbReference type="EMBL" id="JAHWBK010000002">
    <property type="protein sequence ID" value="MCV0323484.1"/>
    <property type="molecule type" value="Genomic_DNA"/>
</dbReference>
<evidence type="ECO:0000313" key="4">
    <source>
        <dbReference type="Proteomes" id="UP001208054"/>
    </source>
</evidence>
<keyword evidence="4" id="KW-1185">Reference proteome</keyword>
<dbReference type="PANTHER" id="PTHR43581">
    <property type="entry name" value="ATP/GTP PHOSPHATASE"/>
    <property type="match status" value="1"/>
</dbReference>
<sequence>MENSRFQELHVYGWRQFHSVHIPVHPRLTVITGANGAGKTTLLGIMAQHFGWERPLLATPQRSEDGTVSYLTGAGYLKGALRELLDMMGGHPPVMMFGQITPIGKIIYSNGVSSVISVPSAGGIQYSINIHAQQSVAGLYIPSHRALSKYQPVGSIPTEGVSASQAYQTYKNEEYNRWSGGGYGASPFFRLKEALIAMATFGEGNAYVRGRPDLLRTYVDFIEVLRKVLPETLGFETISIRTPDVILVTKSGEFLLDAVSGGISSLIDLAWQVHVFSQDKKAFTVVIDEPENHLHPSMQRRLLPSFTEAFPSVQFIVATHSPFIVTSVKDSSVVVLSYKEDMDASDQGIAMERSVRSTSLDQINKAGSADEILRDVLGLESTVPLWAAKELKSVVDRYRGVDFTGDSVDQLSAELDALGLSLKLPVAIESIFSEGKK</sequence>
<dbReference type="Gene3D" id="3.40.50.300">
    <property type="entry name" value="P-loop containing nucleotide triphosphate hydrolases"/>
    <property type="match status" value="2"/>
</dbReference>
<name>A0ABT2XC19_9GAMM</name>
<feature type="domain" description="Rad50/SbcC-type AAA" evidence="2">
    <location>
        <begin position="9"/>
        <end position="43"/>
    </location>
</feature>
<dbReference type="InterPro" id="IPR051396">
    <property type="entry name" value="Bact_Antivir_Def_Nuclease"/>
</dbReference>
<dbReference type="InterPro" id="IPR003959">
    <property type="entry name" value="ATPase_AAA_core"/>
</dbReference>
<evidence type="ECO:0000313" key="3">
    <source>
        <dbReference type="EMBL" id="MCV0323484.1"/>
    </source>
</evidence>
<dbReference type="InterPro" id="IPR038729">
    <property type="entry name" value="Rad50/SbcC_AAA"/>
</dbReference>
<comment type="caution">
    <text evidence="3">The sequence shown here is derived from an EMBL/GenBank/DDBJ whole genome shotgun (WGS) entry which is preliminary data.</text>
</comment>
<evidence type="ECO:0000259" key="2">
    <source>
        <dbReference type="Pfam" id="PF13476"/>
    </source>
</evidence>
<dbReference type="PANTHER" id="PTHR43581:SF2">
    <property type="entry name" value="EXCINUCLEASE ATPASE SUBUNIT"/>
    <property type="match status" value="1"/>
</dbReference>
<protein>
    <submittedName>
        <fullName evidence="3">AAA family ATPase</fullName>
    </submittedName>
</protein>
<dbReference type="Proteomes" id="UP001208054">
    <property type="component" value="Unassembled WGS sequence"/>
</dbReference>
<dbReference type="RefSeq" id="WP_197610870.1">
    <property type="nucleotide sequence ID" value="NZ_JAHWBK010000002.1"/>
</dbReference>
<reference evidence="3 4" key="1">
    <citation type="submission" date="2021-07" db="EMBL/GenBank/DDBJ databases">
        <title>Clinical implication of Pseudomonas aeruginosa: further insight on the antimicrobial resistance.</title>
        <authorList>
            <person name="Macori G."/>
            <person name="Fanning S."/>
            <person name="Alqahtani A."/>
        </authorList>
    </citation>
    <scope>NUCLEOTIDE SEQUENCE [LARGE SCALE GENOMIC DNA]</scope>
    <source>
        <strain evidence="3 4">CFS3442</strain>
    </source>
</reference>
<accession>A0ABT2XC19</accession>
<organism evidence="3 4">
    <name type="scientific">Stenotrophomonas riyadhensis</name>
    <dbReference type="NCBI Taxonomy" id="2859893"/>
    <lineage>
        <taxon>Bacteria</taxon>
        <taxon>Pseudomonadati</taxon>
        <taxon>Pseudomonadota</taxon>
        <taxon>Gammaproteobacteria</taxon>
        <taxon>Lysobacterales</taxon>
        <taxon>Lysobacteraceae</taxon>
        <taxon>Stenotrophomonas</taxon>
    </lineage>
</organism>
<dbReference type="SUPFAM" id="SSF52540">
    <property type="entry name" value="P-loop containing nucleoside triphosphate hydrolases"/>
    <property type="match status" value="1"/>
</dbReference>
<dbReference type="InterPro" id="IPR027417">
    <property type="entry name" value="P-loop_NTPase"/>
</dbReference>
<dbReference type="Pfam" id="PF13476">
    <property type="entry name" value="AAA_23"/>
    <property type="match status" value="1"/>
</dbReference>
<dbReference type="Pfam" id="PF13304">
    <property type="entry name" value="AAA_21"/>
    <property type="match status" value="1"/>
</dbReference>
<evidence type="ECO:0000259" key="1">
    <source>
        <dbReference type="Pfam" id="PF13304"/>
    </source>
</evidence>
<feature type="domain" description="ATPase AAA-type core" evidence="1">
    <location>
        <begin position="253"/>
        <end position="325"/>
    </location>
</feature>
<gene>
    <name evidence="3" type="ORF">KYJ44_04070</name>
</gene>